<dbReference type="RefSeq" id="WP_111949107.1">
    <property type="nucleotide sequence ID" value="NZ_CP053828.1"/>
</dbReference>
<sequence>MNYYESDFTEQNYQNILKKILSDTIFYDEICNRDKFVLWRHDVDFSIHRAYALAVLEKWGGVRSTYFIQLGSMFYNIFEQNIKELIFKILSLGHRLGLHFDPNAYKISNKDDMEKYLLFEKNILENLFQTDIKVFSYHNPTDDILKYDNFEIGGMINTYAKYFKDNVKYCSDSNGYWRFKRLENFLDEKNDKIQVLTHPGWWQKEVLSPRDRIKRSINGRAEFVLKAYDETLEKFGRVNVR</sequence>
<dbReference type="EMBL" id="VZON01000002">
    <property type="protein sequence ID" value="KAB0613638.1"/>
    <property type="molecule type" value="Genomic_DNA"/>
</dbReference>
<evidence type="ECO:0000313" key="1">
    <source>
        <dbReference type="EMBL" id="KAB0613638.1"/>
    </source>
</evidence>
<evidence type="ECO:0000313" key="2">
    <source>
        <dbReference type="Proteomes" id="UP000423641"/>
    </source>
</evidence>
<name>A0AAV6EFR5_CAMHY</name>
<gene>
    <name evidence="1" type="ORF">F7P66_02885</name>
</gene>
<accession>A0AAV6EFR5</accession>
<protein>
    <recommendedName>
        <fullName evidence="3">Polysaccharide deacetylase</fullName>
    </recommendedName>
</protein>
<dbReference type="Proteomes" id="UP000423641">
    <property type="component" value="Unassembled WGS sequence"/>
</dbReference>
<dbReference type="GeneID" id="56509151"/>
<proteinExistence type="predicted"/>
<dbReference type="AlphaFoldDB" id="A0AAV6EFR5"/>
<organism evidence="1 2">
    <name type="scientific">Campylobacter hyointestinalis subsp. lawsonii</name>
    <dbReference type="NCBI Taxonomy" id="91353"/>
    <lineage>
        <taxon>Bacteria</taxon>
        <taxon>Pseudomonadati</taxon>
        <taxon>Campylobacterota</taxon>
        <taxon>Epsilonproteobacteria</taxon>
        <taxon>Campylobacterales</taxon>
        <taxon>Campylobacteraceae</taxon>
        <taxon>Campylobacter</taxon>
    </lineage>
</organism>
<reference evidence="1 2" key="1">
    <citation type="submission" date="2019-09" db="EMBL/GenBank/DDBJ databases">
        <title>Draft genome sequences of 48 bacterial type strains from the CCUG.</title>
        <authorList>
            <person name="Tunovic T."/>
            <person name="Pineiro-Iglesias B."/>
            <person name="Unosson C."/>
            <person name="Inganas E."/>
            <person name="Ohlen M."/>
            <person name="Cardew S."/>
            <person name="Jensie-Markopoulos S."/>
            <person name="Salva-Serra F."/>
            <person name="Jaen-Luchoro D."/>
            <person name="Karlsson R."/>
            <person name="Svensson-Stadler L."/>
            <person name="Chun J."/>
            <person name="Moore E."/>
        </authorList>
    </citation>
    <scope>NUCLEOTIDE SEQUENCE [LARGE SCALE GENOMIC DNA]</scope>
    <source>
        <strain evidence="1 2">CCUG 34538</strain>
    </source>
</reference>
<evidence type="ECO:0008006" key="3">
    <source>
        <dbReference type="Google" id="ProtNLM"/>
    </source>
</evidence>
<comment type="caution">
    <text evidence="1">The sequence shown here is derived from an EMBL/GenBank/DDBJ whole genome shotgun (WGS) entry which is preliminary data.</text>
</comment>